<dbReference type="EMBL" id="WMBB01000008">
    <property type="protein sequence ID" value="MTE14898.1"/>
    <property type="molecule type" value="Genomic_DNA"/>
</dbReference>
<sequence>MTPIFPAPQGLPNDGFRLVRVDFPGRCHPEHGDLPFWTIPTDTPADRADRGGDR</sequence>
<evidence type="ECO:0000313" key="2">
    <source>
        <dbReference type="EMBL" id="MTE14898.1"/>
    </source>
</evidence>
<dbReference type="Proteomes" id="UP000432464">
    <property type="component" value="Unassembled WGS sequence"/>
</dbReference>
<gene>
    <name evidence="2" type="ORF">GLP40_19250</name>
</gene>
<feature type="region of interest" description="Disordered" evidence="1">
    <location>
        <begin position="31"/>
        <end position="54"/>
    </location>
</feature>
<protein>
    <submittedName>
        <fullName evidence="2">Uncharacterized protein</fullName>
    </submittedName>
</protein>
<evidence type="ECO:0000313" key="3">
    <source>
        <dbReference type="Proteomes" id="UP000432464"/>
    </source>
</evidence>
<name>A0A6I3L0W6_9NOCA</name>
<dbReference type="AlphaFoldDB" id="A0A6I3L0W6"/>
<organism evidence="2 3">
    <name type="scientific">Nocardia aurantiaca</name>
    <dbReference type="NCBI Taxonomy" id="2675850"/>
    <lineage>
        <taxon>Bacteria</taxon>
        <taxon>Bacillati</taxon>
        <taxon>Actinomycetota</taxon>
        <taxon>Actinomycetes</taxon>
        <taxon>Mycobacteriales</taxon>
        <taxon>Nocardiaceae</taxon>
        <taxon>Nocardia</taxon>
    </lineage>
</organism>
<accession>A0A6I3L0W6</accession>
<dbReference type="RefSeq" id="WP_154789293.1">
    <property type="nucleotide sequence ID" value="NZ_WMBB01000008.1"/>
</dbReference>
<evidence type="ECO:0000256" key="1">
    <source>
        <dbReference type="SAM" id="MobiDB-lite"/>
    </source>
</evidence>
<reference evidence="2 3" key="1">
    <citation type="submission" date="2019-11" db="EMBL/GenBank/DDBJ databases">
        <title>Nocardia sp. nov. CT2-14 isolated from soil.</title>
        <authorList>
            <person name="Kanchanasin P."/>
            <person name="Tanasupawat S."/>
            <person name="Yuki M."/>
            <person name="Kudo T."/>
        </authorList>
    </citation>
    <scope>NUCLEOTIDE SEQUENCE [LARGE SCALE GENOMIC DNA]</scope>
    <source>
        <strain evidence="2 3">CT2-14</strain>
    </source>
</reference>
<comment type="caution">
    <text evidence="2">The sequence shown here is derived from an EMBL/GenBank/DDBJ whole genome shotgun (WGS) entry which is preliminary data.</text>
</comment>
<proteinExistence type="predicted"/>
<feature type="compositionally biased region" description="Basic and acidic residues" evidence="1">
    <location>
        <begin position="44"/>
        <end position="54"/>
    </location>
</feature>
<keyword evidence="3" id="KW-1185">Reference proteome</keyword>